<keyword evidence="2" id="KW-1185">Reference proteome</keyword>
<sequence length="33" mass="3630">MGTARDLYDLKVIMDLSSFAPPSLNPNGPNYTM</sequence>
<gene>
    <name evidence="1" type="ORF">RAG0_13097</name>
</gene>
<protein>
    <submittedName>
        <fullName evidence="1">Uncharacterized protein</fullName>
    </submittedName>
</protein>
<dbReference type="AlphaFoldDB" id="A0A1E1LB50"/>
<reference evidence="2" key="1">
    <citation type="submission" date="2016-03" db="EMBL/GenBank/DDBJ databases">
        <authorList>
            <person name="Guldener U."/>
        </authorList>
    </citation>
    <scope>NUCLEOTIDE SEQUENCE [LARGE SCALE GENOMIC DNA]</scope>
    <source>
        <strain evidence="2">04CH-RAC-A.6.1</strain>
    </source>
</reference>
<evidence type="ECO:0000313" key="2">
    <source>
        <dbReference type="Proteomes" id="UP000178912"/>
    </source>
</evidence>
<accession>A0A1E1LB50</accession>
<proteinExistence type="predicted"/>
<dbReference type="EMBL" id="FJUX01000099">
    <property type="protein sequence ID" value="CZT07778.1"/>
    <property type="molecule type" value="Genomic_DNA"/>
</dbReference>
<dbReference type="Proteomes" id="UP000178912">
    <property type="component" value="Unassembled WGS sequence"/>
</dbReference>
<name>A0A1E1LB50_9HELO</name>
<organism evidence="1 2">
    <name type="scientific">Rhynchosporium agropyri</name>
    <dbReference type="NCBI Taxonomy" id="914238"/>
    <lineage>
        <taxon>Eukaryota</taxon>
        <taxon>Fungi</taxon>
        <taxon>Dikarya</taxon>
        <taxon>Ascomycota</taxon>
        <taxon>Pezizomycotina</taxon>
        <taxon>Leotiomycetes</taxon>
        <taxon>Helotiales</taxon>
        <taxon>Ploettnerulaceae</taxon>
        <taxon>Rhynchosporium</taxon>
    </lineage>
</organism>
<evidence type="ECO:0000313" key="1">
    <source>
        <dbReference type="EMBL" id="CZT07778.1"/>
    </source>
</evidence>